<comment type="caution">
    <text evidence="3">The sequence shown here is derived from an EMBL/GenBank/DDBJ whole genome shotgun (WGS) entry which is preliminary data.</text>
</comment>
<dbReference type="PANTHER" id="PTHR15838:SF3">
    <property type="entry name" value="PROTEIN PIGMENT DEFECTIVE 338, CHLOROPLASTIC"/>
    <property type="match status" value="1"/>
</dbReference>
<dbReference type="InterPro" id="IPR003029">
    <property type="entry name" value="S1_domain"/>
</dbReference>
<dbReference type="PROSITE" id="PS50126">
    <property type="entry name" value="S1"/>
    <property type="match status" value="2"/>
</dbReference>
<protein>
    <recommendedName>
        <fullName evidence="2">S1 motif domain-containing protein</fullName>
    </recommendedName>
</protein>
<feature type="compositionally biased region" description="Basic and acidic residues" evidence="1">
    <location>
        <begin position="166"/>
        <end position="176"/>
    </location>
</feature>
<feature type="domain" description="S1 motif" evidence="2">
    <location>
        <begin position="388"/>
        <end position="457"/>
    </location>
</feature>
<proteinExistence type="predicted"/>
<dbReference type="PANTHER" id="PTHR15838">
    <property type="entry name" value="NUCLEOLAR PROTEIN OF 40 KDA"/>
    <property type="match status" value="1"/>
</dbReference>
<organism evidence="3 4">
    <name type="scientific">Ilex paraguariensis</name>
    <name type="common">yerba mate</name>
    <dbReference type="NCBI Taxonomy" id="185542"/>
    <lineage>
        <taxon>Eukaryota</taxon>
        <taxon>Viridiplantae</taxon>
        <taxon>Streptophyta</taxon>
        <taxon>Embryophyta</taxon>
        <taxon>Tracheophyta</taxon>
        <taxon>Spermatophyta</taxon>
        <taxon>Magnoliopsida</taxon>
        <taxon>eudicotyledons</taxon>
        <taxon>Gunneridae</taxon>
        <taxon>Pentapetalae</taxon>
        <taxon>asterids</taxon>
        <taxon>campanulids</taxon>
        <taxon>Aquifoliales</taxon>
        <taxon>Aquifoliaceae</taxon>
        <taxon>Ilex</taxon>
    </lineage>
</organism>
<gene>
    <name evidence="3" type="ORF">ILEXP_LOCUS43889</name>
</gene>
<dbReference type="Proteomes" id="UP001642360">
    <property type="component" value="Unassembled WGS sequence"/>
</dbReference>
<evidence type="ECO:0000313" key="4">
    <source>
        <dbReference type="Proteomes" id="UP001642360"/>
    </source>
</evidence>
<keyword evidence="4" id="KW-1185">Reference proteome</keyword>
<name>A0ABC8TXD2_9AQUA</name>
<dbReference type="Pfam" id="PF00575">
    <property type="entry name" value="S1"/>
    <property type="match status" value="2"/>
</dbReference>
<dbReference type="AlphaFoldDB" id="A0ABC8TXD2"/>
<dbReference type="CDD" id="cd04465">
    <property type="entry name" value="S1_RPS1_repeat_ec2_hs2"/>
    <property type="match status" value="1"/>
</dbReference>
<feature type="region of interest" description="Disordered" evidence="1">
    <location>
        <begin position="156"/>
        <end position="176"/>
    </location>
</feature>
<accession>A0ABC8TXD2</accession>
<dbReference type="SMART" id="SM00316">
    <property type="entry name" value="S1"/>
    <property type="match status" value="2"/>
</dbReference>
<dbReference type="Gene3D" id="2.40.50.140">
    <property type="entry name" value="Nucleic acid-binding proteins"/>
    <property type="match status" value="2"/>
</dbReference>
<reference evidence="3 4" key="1">
    <citation type="submission" date="2024-02" db="EMBL/GenBank/DDBJ databases">
        <authorList>
            <person name="Vignale AGUSTIN F."/>
            <person name="Sosa J E."/>
            <person name="Modenutti C."/>
        </authorList>
    </citation>
    <scope>NUCLEOTIDE SEQUENCE [LARGE SCALE GENOMIC DNA]</scope>
</reference>
<dbReference type="SUPFAM" id="SSF50249">
    <property type="entry name" value="Nucleic acid-binding proteins"/>
    <property type="match status" value="2"/>
</dbReference>
<evidence type="ECO:0000256" key="1">
    <source>
        <dbReference type="SAM" id="MobiDB-lite"/>
    </source>
</evidence>
<dbReference type="EMBL" id="CAUOFW020006292">
    <property type="protein sequence ID" value="CAK9174154.1"/>
    <property type="molecule type" value="Genomic_DNA"/>
</dbReference>
<evidence type="ECO:0000259" key="2">
    <source>
        <dbReference type="PROSITE" id="PS50126"/>
    </source>
</evidence>
<sequence>MPVLVQLCESFSLLNPSLPFNNFIVCKTNHNGVFSRFPECVVAKSPKPNSVTTAGSSKTLFLSVNTPIWRKTHVSFCSKNKIFVDFTATNLPTRPKNKHENERIEELEELELLNRPSPTPVNNGSVTEVEDESRKLDEDEVLEPFYKFFRPTDSMEQANESEDIKEDSSSEDESKKVSVEYYEPKPGDFVVGVVVSGNENKLDVNVGADLLGTMLTKEVLPLYDKELDYLLCDTEKDVEEFMVRGKMGIVRNEDALSGEPMAGRPVVEPGTVLFAEILGRTLSGRPLLSTRRFFKRIAWHRVRQIKQLNEPIEVRITEWNTGGLLTRVEGLRAFIPKAELINRIKNFTELKENVGRQIYVQITRINEDTNDLILSEKEAWEMLHLQEGTLLEGTVKKIFPYGAQIRIGETNRCGLLHISNITQDRITSVSDLLAVGEKVMVLVVKSAFPKNISLSTADLESEPGLFVTNKEKLFSEAEKMAKKYRQKLPISATRTLEPLRDNPPFENEDSLYSNWKWFKFEHDDEPI</sequence>
<feature type="domain" description="S1 motif" evidence="2">
    <location>
        <begin position="309"/>
        <end position="377"/>
    </location>
</feature>
<feature type="region of interest" description="Disordered" evidence="1">
    <location>
        <begin position="114"/>
        <end position="134"/>
    </location>
</feature>
<dbReference type="InterPro" id="IPR012340">
    <property type="entry name" value="NA-bd_OB-fold"/>
</dbReference>
<evidence type="ECO:0000313" key="3">
    <source>
        <dbReference type="EMBL" id="CAK9174154.1"/>
    </source>
</evidence>